<dbReference type="GO" id="GO:0004672">
    <property type="term" value="F:protein kinase activity"/>
    <property type="evidence" value="ECO:0007669"/>
    <property type="project" value="InterPro"/>
</dbReference>
<dbReference type="InterPro" id="IPR013212">
    <property type="entry name" value="Mad3/Bub1_I"/>
</dbReference>
<dbReference type="SMART" id="SM00777">
    <property type="entry name" value="Mad3_BUB1_I"/>
    <property type="match status" value="1"/>
</dbReference>
<feature type="region of interest" description="Disordered" evidence="8">
    <location>
        <begin position="570"/>
        <end position="667"/>
    </location>
</feature>
<dbReference type="OrthoDB" id="248495at2759"/>
<evidence type="ECO:0000256" key="3">
    <source>
        <dbReference type="ARBA" id="ARBA00022741"/>
    </source>
</evidence>
<dbReference type="Pfam" id="PF08311">
    <property type="entry name" value="Mad3_BUB1_I"/>
    <property type="match status" value="1"/>
</dbReference>
<keyword evidence="12" id="KW-1185">Reference proteome</keyword>
<dbReference type="PANTHER" id="PTHR14030:SF4">
    <property type="entry name" value="BUB1 KINASE, ISOFORM A-RELATED"/>
    <property type="match status" value="1"/>
</dbReference>
<evidence type="ECO:0000313" key="12">
    <source>
        <dbReference type="Proteomes" id="UP000027265"/>
    </source>
</evidence>
<dbReference type="PROSITE" id="PS00108">
    <property type="entry name" value="PROTEIN_KINASE_ST"/>
    <property type="match status" value="1"/>
</dbReference>
<feature type="binding site" evidence="7">
    <location>
        <position position="1010"/>
    </location>
    <ligand>
        <name>ATP</name>
        <dbReference type="ChEBI" id="CHEBI:30616"/>
    </ligand>
</feature>
<feature type="region of interest" description="Disordered" evidence="8">
    <location>
        <begin position="530"/>
        <end position="555"/>
    </location>
</feature>
<evidence type="ECO:0000256" key="6">
    <source>
        <dbReference type="ARBA" id="ARBA00023328"/>
    </source>
</evidence>
<dbReference type="STRING" id="933084.A0A067PWT3"/>
<dbReference type="GO" id="GO:0032991">
    <property type="term" value="C:protein-containing complex"/>
    <property type="evidence" value="ECO:0007669"/>
    <property type="project" value="UniProtKB-ARBA"/>
</dbReference>
<feature type="region of interest" description="Disordered" evidence="8">
    <location>
        <begin position="682"/>
        <end position="739"/>
    </location>
</feature>
<dbReference type="Pfam" id="PF08171">
    <property type="entry name" value="Mad3_BUB1_II"/>
    <property type="match status" value="1"/>
</dbReference>
<keyword evidence="6" id="KW-0137">Centromere</keyword>
<dbReference type="CDD" id="cd13981">
    <property type="entry name" value="STKc_Bub1_BubR1"/>
    <property type="match status" value="1"/>
</dbReference>
<evidence type="ECO:0000256" key="1">
    <source>
        <dbReference type="ARBA" id="ARBA00004629"/>
    </source>
</evidence>
<proteinExistence type="predicted"/>
<evidence type="ECO:0008006" key="13">
    <source>
        <dbReference type="Google" id="ProtNLM"/>
    </source>
</evidence>
<dbReference type="InterPro" id="IPR015661">
    <property type="entry name" value="Bub1/Mad3"/>
</dbReference>
<evidence type="ECO:0000259" key="9">
    <source>
        <dbReference type="PROSITE" id="PS50011"/>
    </source>
</evidence>
<feature type="compositionally biased region" description="Acidic residues" evidence="8">
    <location>
        <begin position="715"/>
        <end position="730"/>
    </location>
</feature>
<dbReference type="GO" id="GO:0005634">
    <property type="term" value="C:nucleus"/>
    <property type="evidence" value="ECO:0007669"/>
    <property type="project" value="TreeGrafter"/>
</dbReference>
<dbReference type="InterPro" id="IPR008271">
    <property type="entry name" value="Ser/Thr_kinase_AS"/>
</dbReference>
<dbReference type="GO" id="GO:0005524">
    <property type="term" value="F:ATP binding"/>
    <property type="evidence" value="ECO:0007669"/>
    <property type="project" value="UniProtKB-UniRule"/>
</dbReference>
<evidence type="ECO:0000256" key="5">
    <source>
        <dbReference type="ARBA" id="ARBA00022840"/>
    </source>
</evidence>
<dbReference type="InParanoid" id="A0A067PWT3"/>
<reference evidence="12" key="1">
    <citation type="journal article" date="2014" name="Proc. Natl. Acad. Sci. U.S.A.">
        <title>Extensive sampling of basidiomycete genomes demonstrates inadequacy of the white-rot/brown-rot paradigm for wood decay fungi.</title>
        <authorList>
            <person name="Riley R."/>
            <person name="Salamov A.A."/>
            <person name="Brown D.W."/>
            <person name="Nagy L.G."/>
            <person name="Floudas D."/>
            <person name="Held B.W."/>
            <person name="Levasseur A."/>
            <person name="Lombard V."/>
            <person name="Morin E."/>
            <person name="Otillar R."/>
            <person name="Lindquist E.A."/>
            <person name="Sun H."/>
            <person name="LaButti K.M."/>
            <person name="Schmutz J."/>
            <person name="Jabbour D."/>
            <person name="Luo H."/>
            <person name="Baker S.E."/>
            <person name="Pisabarro A.G."/>
            <person name="Walton J.D."/>
            <person name="Blanchette R.A."/>
            <person name="Henrissat B."/>
            <person name="Martin F."/>
            <person name="Cullen D."/>
            <person name="Hibbett D.S."/>
            <person name="Grigoriev I.V."/>
        </authorList>
    </citation>
    <scope>NUCLEOTIDE SEQUENCE [LARGE SCALE GENOMIC DNA]</scope>
    <source>
        <strain evidence="12">MUCL 33604</strain>
    </source>
</reference>
<feature type="compositionally biased region" description="Polar residues" evidence="8">
    <location>
        <begin position="181"/>
        <end position="190"/>
    </location>
</feature>
<comment type="subcellular location">
    <subcellularLocation>
        <location evidence="1">Chromosome</location>
        <location evidence="1">Centromere</location>
        <location evidence="1">Kinetochore</location>
    </subcellularLocation>
</comment>
<dbReference type="SMART" id="SM00220">
    <property type="entry name" value="S_TKc"/>
    <property type="match status" value="1"/>
</dbReference>
<keyword evidence="5 7" id="KW-0067">ATP-binding</keyword>
<dbReference type="GO" id="GO:0000776">
    <property type="term" value="C:kinetochore"/>
    <property type="evidence" value="ECO:0007669"/>
    <property type="project" value="UniProtKB-KW"/>
</dbReference>
<name>A0A067PWT3_9AGAM</name>
<dbReference type="HOGENOM" id="CLU_002115_1_0_1"/>
<feature type="compositionally biased region" description="Polar residues" evidence="8">
    <location>
        <begin position="457"/>
        <end position="474"/>
    </location>
</feature>
<dbReference type="SUPFAM" id="SSF56112">
    <property type="entry name" value="Protein kinase-like (PK-like)"/>
    <property type="match status" value="1"/>
</dbReference>
<keyword evidence="3 7" id="KW-0547">Nucleotide-binding</keyword>
<feature type="region of interest" description="Disordered" evidence="8">
    <location>
        <begin position="206"/>
        <end position="251"/>
    </location>
</feature>
<dbReference type="InterPro" id="IPR017441">
    <property type="entry name" value="Protein_kinase_ATP_BS"/>
</dbReference>
<organism evidence="11 12">
    <name type="scientific">Jaapia argillacea MUCL 33604</name>
    <dbReference type="NCBI Taxonomy" id="933084"/>
    <lineage>
        <taxon>Eukaryota</taxon>
        <taxon>Fungi</taxon>
        <taxon>Dikarya</taxon>
        <taxon>Basidiomycota</taxon>
        <taxon>Agaricomycotina</taxon>
        <taxon>Agaricomycetes</taxon>
        <taxon>Agaricomycetidae</taxon>
        <taxon>Jaapiales</taxon>
        <taxon>Jaapiaceae</taxon>
        <taxon>Jaapia</taxon>
    </lineage>
</organism>
<dbReference type="FunCoup" id="A0A067PWT3">
    <property type="interactions" value="174"/>
</dbReference>
<feature type="domain" description="BUB1 N-terminal" evidence="10">
    <location>
        <begin position="24"/>
        <end position="183"/>
    </location>
</feature>
<feature type="domain" description="Protein kinase" evidence="9">
    <location>
        <begin position="973"/>
        <end position="1304"/>
    </location>
</feature>
<evidence type="ECO:0000256" key="7">
    <source>
        <dbReference type="PROSITE-ProRule" id="PRU10141"/>
    </source>
</evidence>
<keyword evidence="4" id="KW-0995">Kinetochore</keyword>
<feature type="region of interest" description="Disordered" evidence="8">
    <location>
        <begin position="154"/>
        <end position="193"/>
    </location>
</feature>
<feature type="compositionally biased region" description="Low complexity" evidence="8">
    <location>
        <begin position="211"/>
        <end position="251"/>
    </location>
</feature>
<dbReference type="GO" id="GO:0007094">
    <property type="term" value="P:mitotic spindle assembly checkpoint signaling"/>
    <property type="evidence" value="ECO:0007669"/>
    <property type="project" value="InterPro"/>
</dbReference>
<evidence type="ECO:0000256" key="2">
    <source>
        <dbReference type="ARBA" id="ARBA00022454"/>
    </source>
</evidence>
<dbReference type="InterPro" id="IPR012572">
    <property type="entry name" value="Mad3/Bub1_II"/>
</dbReference>
<dbReference type="EMBL" id="KL197716">
    <property type="protein sequence ID" value="KDQ59278.1"/>
    <property type="molecule type" value="Genomic_DNA"/>
</dbReference>
<dbReference type="GO" id="GO:0051754">
    <property type="term" value="P:meiotic sister chromatid cohesion, centromeric"/>
    <property type="evidence" value="ECO:0007669"/>
    <property type="project" value="TreeGrafter"/>
</dbReference>
<sequence>MAPPTARHDLDALSRERQQYRAQVATALQEEADPLATYVRFVQWTEQHYTGDLLVHSGIVSLLEEATRTFRDDPSYKGDLRYFNLWHKYANLVEKPASVYRYLLDNDIGIVFAQLYIEYALALERETLRSKAQEIYRLGMKRRVRPQDKLRKSYDDFKERSQASLKPPPLPSTSRLRWPPNDQTLRQNPFRNYDKTIRQDFLKNYPASEHPASSSTQTPQEPSSSSSRVSSSSSSTVAPSTSSSPSGSAQSRYAVMLAPPIPGKRPEKLRFDLSLLWNDGTEYSIQEARARSKGLLGKKWAVEMPPPPIPSSSHLLPPPHINNNTATNSRLMKVDFNDDGLKTSRNFTGRKSLGLGGGAEPTVTINTKEALADVFGMYNSPERSVRVGAPLTGSKHAPVRRIDPVTPVPMVVPRMHERAGSNENAEVGSKTPGFKPFMDDHADIPLKTPTFRPFVDPSSNNGHSRVSSNENAGQAKTPRFQPFVDDGAEAITPGPPKFTPFVDNENPSKTPLPLFTPDLRRRALSIKDTSETPVPFSSNENASKSGTVFKPAPQDGNVFSKVFTPAASTHKGEQQPAFTVFGAQQNQSTTKERDVFSDERAENASVEREKQAAPAKKFAPFMDAGTPFRVFSRPPANENGGGGFVPRRGGLNGQNSNQNQSQSQNQPPLRLALGEQRLAFAPPPVQEKEPPSQGGDESWDDGQDPSGQEEQNPAEYDEEMGYDPEPEPEDGNQNQYPHRVPVMGRLGQYDVMTPITERTFEFTMSTRGLSVFATPTGDKGFGQRDANEAAEMLAEELRIEEEAEEEALTQRKSQPHAVFKIREPSLPPSIQVSEEENGPSGSFENLGLPPFRVSDGHTIPMAQSQANEECAGSDGLAEKIGSLSLSDVLSRASSFAPPNPCNPFDPSIMATLISLVPPDPGCELSNQDSNRLAELQKFARKRARRTSGNTSQSAARLADVDEGFLLSLGDRQFVVEDKLGEGGFGAVFSAQKAPSDEEDEEDEPEKLAIKVVKPRNLWEFHVLRRIHYTLPPHLRHSVIQPHDLFAFRDESFLILDLCPQGSLLDIVNRASDMKISQQGACLDELLVMFFSIELLRLVDGMHSAGFIHGDMKIDNCLVRLEDVPGGASAWSNLYQPSGEQGWSYKGVKLIDFGRTIDTRLFPAGQQFTGDWPTDARDCLEMREGRPWTYQTDYFGLAGIIYCLLFGKYIEKSSVILSTTPSAHKTQRYKLSTPFKRYWQGDIWTRLFDLLLNSSQAREDSSLPLCSEINALRGEMEAWLQRNCNRSGNALRQMLKKIEKFVESA</sequence>
<feature type="region of interest" description="Disordered" evidence="8">
    <location>
        <begin position="808"/>
        <end position="857"/>
    </location>
</feature>
<dbReference type="PROSITE" id="PS00107">
    <property type="entry name" value="PROTEIN_KINASE_ATP"/>
    <property type="match status" value="1"/>
</dbReference>
<dbReference type="InterPro" id="IPR000719">
    <property type="entry name" value="Prot_kinase_dom"/>
</dbReference>
<dbReference type="PROSITE" id="PS50011">
    <property type="entry name" value="PROTEIN_KINASE_DOM"/>
    <property type="match status" value="1"/>
</dbReference>
<gene>
    <name evidence="11" type="ORF">JAAARDRAFT_46770</name>
</gene>
<evidence type="ECO:0000259" key="10">
    <source>
        <dbReference type="PROSITE" id="PS51489"/>
    </source>
</evidence>
<evidence type="ECO:0000256" key="4">
    <source>
        <dbReference type="ARBA" id="ARBA00022838"/>
    </source>
</evidence>
<dbReference type="InterPro" id="IPR011009">
    <property type="entry name" value="Kinase-like_dom_sf"/>
</dbReference>
<feature type="compositionally biased region" description="Low complexity" evidence="8">
    <location>
        <begin position="645"/>
        <end position="667"/>
    </location>
</feature>
<dbReference type="Gene3D" id="6.10.20.170">
    <property type="match status" value="1"/>
</dbReference>
<feature type="region of interest" description="Disordered" evidence="8">
    <location>
        <begin position="456"/>
        <end position="479"/>
    </location>
</feature>
<dbReference type="Proteomes" id="UP000027265">
    <property type="component" value="Unassembled WGS sequence"/>
</dbReference>
<accession>A0A067PWT3</accession>
<feature type="compositionally biased region" description="Polar residues" evidence="8">
    <location>
        <begin position="531"/>
        <end position="546"/>
    </location>
</feature>
<feature type="compositionally biased region" description="Low complexity" evidence="8">
    <location>
        <begin position="612"/>
        <end position="621"/>
    </location>
</feature>
<dbReference type="Gene3D" id="1.10.510.10">
    <property type="entry name" value="Transferase(Phosphotransferase) domain 1"/>
    <property type="match status" value="1"/>
</dbReference>
<dbReference type="Pfam" id="PF00069">
    <property type="entry name" value="Pkinase"/>
    <property type="match status" value="1"/>
</dbReference>
<dbReference type="PROSITE" id="PS51489">
    <property type="entry name" value="BUB1_N"/>
    <property type="match status" value="1"/>
</dbReference>
<dbReference type="Gene3D" id="1.25.40.430">
    <property type="match status" value="1"/>
</dbReference>
<dbReference type="PANTHER" id="PTHR14030">
    <property type="entry name" value="MITOTIC CHECKPOINT SERINE/THREONINE-PROTEIN KINASE BUB1"/>
    <property type="match status" value="1"/>
</dbReference>
<evidence type="ECO:0000256" key="8">
    <source>
        <dbReference type="SAM" id="MobiDB-lite"/>
    </source>
</evidence>
<keyword evidence="2" id="KW-0158">Chromosome</keyword>
<evidence type="ECO:0000313" key="11">
    <source>
        <dbReference type="EMBL" id="KDQ59278.1"/>
    </source>
</evidence>
<protein>
    <recommendedName>
        <fullName evidence="13">Protein kinase domain-containing protein</fullName>
    </recommendedName>
</protein>
<feature type="compositionally biased region" description="Basic and acidic residues" evidence="8">
    <location>
        <begin position="590"/>
        <end position="611"/>
    </location>
</feature>